<gene>
    <name evidence="3" type="ORF">RND71_024879</name>
</gene>
<keyword evidence="2" id="KW-1133">Transmembrane helix</keyword>
<protein>
    <submittedName>
        <fullName evidence="3">Uncharacterized protein</fullName>
    </submittedName>
</protein>
<evidence type="ECO:0000256" key="1">
    <source>
        <dbReference type="SAM" id="MobiDB-lite"/>
    </source>
</evidence>
<feature type="region of interest" description="Disordered" evidence="1">
    <location>
        <begin position="362"/>
        <end position="388"/>
    </location>
</feature>
<keyword evidence="4" id="KW-1185">Reference proteome</keyword>
<dbReference type="EMBL" id="JAVYJV010000013">
    <property type="protein sequence ID" value="KAK4355908.1"/>
    <property type="molecule type" value="Genomic_DNA"/>
</dbReference>
<evidence type="ECO:0000256" key="2">
    <source>
        <dbReference type="SAM" id="Phobius"/>
    </source>
</evidence>
<sequence length="423" mass="47509">MDQDSAPYMFKKQKPNCELVPTSHAAPCKFYNNFPFKAMLVVILLVALPLLSLEAPEIITQTLHTGNWELVVQLILVGIAVSYGLFSKKSANDETENEYLYSSKFDSNVQSRLLEVPCFFYDEAENHDVSDENKVQTWNNYQYYSGKPVVVVAKENAVISSRIVEKPLLLPIRSLRSTVIEPNSTTTSPKSMILSPRMLSTSLSFSSESKAKNIDQFDHNIARKQSFNKSSVSPPQPPSPPIVKKSTLLRSSSIVTDDKGCSSKELRKSTKSVPFELNSYTGKSVRTIRPFVGAARARVYAKDNINGKTEKVEETYVDKRMHEKLHYALEPALMEFGGEEKKTLSLEKVVVENDEDLEDCFEESTENVDVASKNKSDMATEGGPDNVDKKADEFIAKFREQIRLQRIQSIRTSAGQPAKKLLQ</sequence>
<dbReference type="Proteomes" id="UP001291623">
    <property type="component" value="Unassembled WGS sequence"/>
</dbReference>
<evidence type="ECO:0000313" key="4">
    <source>
        <dbReference type="Proteomes" id="UP001291623"/>
    </source>
</evidence>
<dbReference type="AlphaFoldDB" id="A0AAE1RS19"/>
<name>A0AAE1RS19_9SOLA</name>
<organism evidence="3 4">
    <name type="scientific">Anisodus tanguticus</name>
    <dbReference type="NCBI Taxonomy" id="243964"/>
    <lineage>
        <taxon>Eukaryota</taxon>
        <taxon>Viridiplantae</taxon>
        <taxon>Streptophyta</taxon>
        <taxon>Embryophyta</taxon>
        <taxon>Tracheophyta</taxon>
        <taxon>Spermatophyta</taxon>
        <taxon>Magnoliopsida</taxon>
        <taxon>eudicotyledons</taxon>
        <taxon>Gunneridae</taxon>
        <taxon>Pentapetalae</taxon>
        <taxon>asterids</taxon>
        <taxon>lamiids</taxon>
        <taxon>Solanales</taxon>
        <taxon>Solanaceae</taxon>
        <taxon>Solanoideae</taxon>
        <taxon>Hyoscyameae</taxon>
        <taxon>Anisodus</taxon>
    </lineage>
</organism>
<comment type="caution">
    <text evidence="3">The sequence shown here is derived from an EMBL/GenBank/DDBJ whole genome shotgun (WGS) entry which is preliminary data.</text>
</comment>
<dbReference type="PANTHER" id="PTHR34059">
    <property type="entry name" value="EXPRESSED PROTEIN"/>
    <property type="match status" value="1"/>
</dbReference>
<keyword evidence="2" id="KW-0812">Transmembrane</keyword>
<evidence type="ECO:0000313" key="3">
    <source>
        <dbReference type="EMBL" id="KAK4355908.1"/>
    </source>
</evidence>
<accession>A0AAE1RS19</accession>
<feature type="transmembrane region" description="Helical" evidence="2">
    <location>
        <begin position="34"/>
        <end position="53"/>
    </location>
</feature>
<keyword evidence="2" id="KW-0472">Membrane</keyword>
<dbReference type="Pfam" id="PF05553">
    <property type="entry name" value="DUF761"/>
    <property type="match status" value="1"/>
</dbReference>
<proteinExistence type="predicted"/>
<dbReference type="InterPro" id="IPR008480">
    <property type="entry name" value="DUF761_pln"/>
</dbReference>
<reference evidence="3" key="1">
    <citation type="submission" date="2023-12" db="EMBL/GenBank/DDBJ databases">
        <title>Genome assembly of Anisodus tanguticus.</title>
        <authorList>
            <person name="Wang Y.-J."/>
        </authorList>
    </citation>
    <scope>NUCLEOTIDE SEQUENCE</scope>
    <source>
        <strain evidence="3">KB-2021</strain>
        <tissue evidence="3">Leaf</tissue>
    </source>
</reference>
<dbReference type="PANTHER" id="PTHR34059:SF1">
    <property type="entry name" value="EXPRESSED PROTEIN"/>
    <property type="match status" value="1"/>
</dbReference>
<feature type="transmembrane region" description="Helical" evidence="2">
    <location>
        <begin position="65"/>
        <end position="86"/>
    </location>
</feature>